<dbReference type="EMBL" id="CP002116">
    <property type="protein sequence ID" value="ADK80682.1"/>
    <property type="molecule type" value="Genomic_DNA"/>
</dbReference>
<protein>
    <submittedName>
        <fullName evidence="3">DNA protecting protein DprA</fullName>
    </submittedName>
</protein>
<accession>E1R5R7</accession>
<evidence type="ECO:0000256" key="1">
    <source>
        <dbReference type="ARBA" id="ARBA00006525"/>
    </source>
</evidence>
<organism evidence="3 4">
    <name type="scientific">Sediminispirochaeta smaragdinae (strain DSM 11293 / JCM 15392 / SEBR 4228)</name>
    <name type="common">Spirochaeta smaragdinae</name>
    <dbReference type="NCBI Taxonomy" id="573413"/>
    <lineage>
        <taxon>Bacteria</taxon>
        <taxon>Pseudomonadati</taxon>
        <taxon>Spirochaetota</taxon>
        <taxon>Spirochaetia</taxon>
        <taxon>Spirochaetales</taxon>
        <taxon>Spirochaetaceae</taxon>
        <taxon>Sediminispirochaeta</taxon>
    </lineage>
</organism>
<dbReference type="SUPFAM" id="SSF102405">
    <property type="entry name" value="MCP/YpsA-like"/>
    <property type="match status" value="1"/>
</dbReference>
<dbReference type="AlphaFoldDB" id="E1R5R7"/>
<dbReference type="OrthoDB" id="9785707at2"/>
<proteinExistence type="inferred from homology"/>
<evidence type="ECO:0000259" key="2">
    <source>
        <dbReference type="Pfam" id="PF02481"/>
    </source>
</evidence>
<evidence type="ECO:0000313" key="3">
    <source>
        <dbReference type="EMBL" id="ADK80682.1"/>
    </source>
</evidence>
<dbReference type="RefSeq" id="WP_013254146.1">
    <property type="nucleotide sequence ID" value="NC_014364.1"/>
</dbReference>
<reference evidence="3 4" key="1">
    <citation type="journal article" date="2010" name="Stand. Genomic Sci.">
        <title>Complete genome sequence of Spirochaeta smaragdinae type strain (SEBR 4228).</title>
        <authorList>
            <person name="Mavromatis K."/>
            <person name="Yasawong M."/>
            <person name="Chertkov O."/>
            <person name="Lapidus A."/>
            <person name="Lucas S."/>
            <person name="Nolan M."/>
            <person name="Del Rio T.G."/>
            <person name="Tice H."/>
            <person name="Cheng J.F."/>
            <person name="Pitluck S."/>
            <person name="Liolios K."/>
            <person name="Ivanova N."/>
            <person name="Tapia R."/>
            <person name="Han C."/>
            <person name="Bruce D."/>
            <person name="Goodwin L."/>
            <person name="Pati A."/>
            <person name="Chen A."/>
            <person name="Palaniappan K."/>
            <person name="Land M."/>
            <person name="Hauser L."/>
            <person name="Chang Y.J."/>
            <person name="Jeffries C.D."/>
            <person name="Detter J.C."/>
            <person name="Rohde M."/>
            <person name="Brambilla E."/>
            <person name="Spring S."/>
            <person name="Goker M."/>
            <person name="Sikorski J."/>
            <person name="Woyke T."/>
            <person name="Bristow J."/>
            <person name="Eisen J.A."/>
            <person name="Markowitz V."/>
            <person name="Hugenholtz P."/>
            <person name="Klenk H.P."/>
            <person name="Kyrpides N.C."/>
        </authorList>
    </citation>
    <scope>NUCLEOTIDE SEQUENCE [LARGE SCALE GENOMIC DNA]</scope>
    <source>
        <strain evidence="4">DSM 11293 / JCM 15392 / SEBR 4228</strain>
    </source>
</reference>
<feature type="domain" description="Smf/DprA SLOG" evidence="2">
    <location>
        <begin position="78"/>
        <end position="285"/>
    </location>
</feature>
<comment type="similarity">
    <text evidence="1">Belongs to the DprA/Smf family.</text>
</comment>
<dbReference type="PANTHER" id="PTHR43022:SF1">
    <property type="entry name" value="PROTEIN SMF"/>
    <property type="match status" value="1"/>
</dbReference>
<dbReference type="Gene3D" id="3.40.50.450">
    <property type="match status" value="1"/>
</dbReference>
<dbReference type="eggNOG" id="COG0758">
    <property type="taxonomic scope" value="Bacteria"/>
</dbReference>
<dbReference type="InterPro" id="IPR003488">
    <property type="entry name" value="DprA"/>
</dbReference>
<dbReference type="KEGG" id="ssm:Spirs_1555"/>
<dbReference type="NCBIfam" id="TIGR00732">
    <property type="entry name" value="dprA"/>
    <property type="match status" value="1"/>
</dbReference>
<dbReference type="InterPro" id="IPR057666">
    <property type="entry name" value="DrpA_SLOG"/>
</dbReference>
<dbReference type="GO" id="GO:0009294">
    <property type="term" value="P:DNA-mediated transformation"/>
    <property type="evidence" value="ECO:0007669"/>
    <property type="project" value="InterPro"/>
</dbReference>
<evidence type="ECO:0000313" key="4">
    <source>
        <dbReference type="Proteomes" id="UP000002318"/>
    </source>
</evidence>
<dbReference type="Pfam" id="PF02481">
    <property type="entry name" value="DNA_processg_A"/>
    <property type="match status" value="1"/>
</dbReference>
<name>E1R5R7_SEDSS</name>
<sequence>MNDIRFDVGISLLPGLRSAERLMLSEIIPDLRELLRLGRFDLQALIGRRLHFENEQLLNIEKDIEEVIQGVKALGASIISYWDSRYPVLLREIYDPPYLLYLRGSLPAPADPAVAVVGTRKDDPSSIAAAFSFSAELALSSVPVVSGLARGIDRAAHEGALSGGGYTLAVLGSGVDRIYPEAHHRLAERILAEGGGLVSEYPPGTAPLRFHFPARNRIISGICRSTVVIAAPTKSGALITADYALEQGRDLFVHRCGVEREAFRGTLHLERDGATVLEHGSDLLRYWGRDGCRTIVGGEEAREPSSFARLVRQEIEGDLFFYSGTWFSAFQGDRKNA</sequence>
<dbReference type="PANTHER" id="PTHR43022">
    <property type="entry name" value="PROTEIN SMF"/>
    <property type="match status" value="1"/>
</dbReference>
<dbReference type="HOGENOM" id="CLU_029601_3_1_12"/>
<keyword evidence="4" id="KW-1185">Reference proteome</keyword>
<dbReference type="STRING" id="573413.Spirs_1555"/>
<dbReference type="Proteomes" id="UP000002318">
    <property type="component" value="Chromosome"/>
</dbReference>
<gene>
    <name evidence="3" type="ordered locus">Spirs_1555</name>
</gene>